<dbReference type="AlphaFoldDB" id="A0A655DQ14"/>
<evidence type="ECO:0000313" key="3">
    <source>
        <dbReference type="Proteomes" id="UP000039217"/>
    </source>
</evidence>
<feature type="compositionally biased region" description="Basic and acidic residues" evidence="1">
    <location>
        <begin position="280"/>
        <end position="296"/>
    </location>
</feature>
<feature type="compositionally biased region" description="Basic residues" evidence="1">
    <location>
        <begin position="86"/>
        <end position="99"/>
    </location>
</feature>
<sequence length="296" mass="31799">MSDPHRRVCLAGGRPVAAQCADRRGCHGLCRRAVQSRGARLSRGRSRGTQDRSVRDVQRLLPVGDPARPAGWISIAGAGFPDHGAGRRRCVRPTHRRAAGRTAPTPGRLGARKNIDPAGLAGRRSQPSVSDVSRRHDRMLCAVVPDLSGSAHAGVDPHATQPISLDCGDVRGIGSGRRRRAAAHHPLVRRQMGGRAQPGSRRDDFGGLVHPGCSHPKRPAVRRRRCGHGIGAVGESAGGCLGSVVSFRNACRGRTVGRPAGGDPLRVLQHHRGRRSPRRKSGDRIAHERRAPLKYR</sequence>
<feature type="region of interest" description="Disordered" evidence="1">
    <location>
        <begin position="190"/>
        <end position="220"/>
    </location>
</feature>
<accession>A0A655DQ14</accession>
<feature type="region of interest" description="Disordered" evidence="1">
    <location>
        <begin position="253"/>
        <end position="296"/>
    </location>
</feature>
<proteinExistence type="predicted"/>
<dbReference type="Proteomes" id="UP000039217">
    <property type="component" value="Unassembled WGS sequence"/>
</dbReference>
<gene>
    <name evidence="2" type="ORF">ERS007661_01172</name>
</gene>
<feature type="region of interest" description="Disordered" evidence="1">
    <location>
        <begin position="84"/>
        <end position="134"/>
    </location>
</feature>
<dbReference type="EMBL" id="CQQC01000298">
    <property type="protein sequence ID" value="CNU78437.1"/>
    <property type="molecule type" value="Genomic_DNA"/>
</dbReference>
<feature type="compositionally biased region" description="Basic residues" evidence="1">
    <location>
        <begin position="268"/>
        <end position="279"/>
    </location>
</feature>
<evidence type="ECO:0000313" key="2">
    <source>
        <dbReference type="EMBL" id="CNU78437.1"/>
    </source>
</evidence>
<evidence type="ECO:0000256" key="1">
    <source>
        <dbReference type="SAM" id="MobiDB-lite"/>
    </source>
</evidence>
<name>A0A655DQ14_MYCTX</name>
<organism evidence="2 3">
    <name type="scientific">Mycobacterium tuberculosis</name>
    <dbReference type="NCBI Taxonomy" id="1773"/>
    <lineage>
        <taxon>Bacteria</taxon>
        <taxon>Bacillati</taxon>
        <taxon>Actinomycetota</taxon>
        <taxon>Actinomycetes</taxon>
        <taxon>Mycobacteriales</taxon>
        <taxon>Mycobacteriaceae</taxon>
        <taxon>Mycobacterium</taxon>
        <taxon>Mycobacterium tuberculosis complex</taxon>
    </lineage>
</organism>
<protein>
    <submittedName>
        <fullName evidence="2">Uncharacterized protein</fullName>
    </submittedName>
</protein>
<reference evidence="2 3" key="1">
    <citation type="submission" date="2015-03" db="EMBL/GenBank/DDBJ databases">
        <authorList>
            <consortium name="Pathogen Informatics"/>
        </authorList>
    </citation>
    <scope>NUCLEOTIDE SEQUENCE [LARGE SCALE GENOMIC DNA]</scope>
    <source>
        <strain evidence="2 3">D00501624</strain>
    </source>
</reference>